<dbReference type="OrthoDB" id="3028998at2759"/>
<gene>
    <name evidence="1" type="ORF">MSAN_01368700</name>
</gene>
<protein>
    <submittedName>
        <fullName evidence="1">Uncharacterized protein</fullName>
    </submittedName>
</protein>
<reference evidence="1" key="1">
    <citation type="submission" date="2020-05" db="EMBL/GenBank/DDBJ databases">
        <title>Mycena genomes resolve the evolution of fungal bioluminescence.</title>
        <authorList>
            <person name="Tsai I.J."/>
        </authorList>
    </citation>
    <scope>NUCLEOTIDE SEQUENCE</scope>
    <source>
        <strain evidence="1">160909Yilan</strain>
    </source>
</reference>
<name>A0A8H6Y9D0_9AGAR</name>
<dbReference type="AlphaFoldDB" id="A0A8H6Y9D0"/>
<dbReference type="Proteomes" id="UP000623467">
    <property type="component" value="Unassembled WGS sequence"/>
</dbReference>
<evidence type="ECO:0000313" key="2">
    <source>
        <dbReference type="Proteomes" id="UP000623467"/>
    </source>
</evidence>
<evidence type="ECO:0000313" key="1">
    <source>
        <dbReference type="EMBL" id="KAF7354556.1"/>
    </source>
</evidence>
<sequence>MPPSTVTEILVNNIVVSVNAVVPLLEELHDGFGPPFIQAILNTAISLIHALQTVKKNKDECCQLTENIHGIIYAIVNIHMHSEPPGCLPPTTLDDVGKFTE</sequence>
<comment type="caution">
    <text evidence="1">The sequence shown here is derived from an EMBL/GenBank/DDBJ whole genome shotgun (WGS) entry which is preliminary data.</text>
</comment>
<dbReference type="EMBL" id="JACAZH010000011">
    <property type="protein sequence ID" value="KAF7354556.1"/>
    <property type="molecule type" value="Genomic_DNA"/>
</dbReference>
<keyword evidence="2" id="KW-1185">Reference proteome</keyword>
<proteinExistence type="predicted"/>
<accession>A0A8H6Y9D0</accession>
<organism evidence="1 2">
    <name type="scientific">Mycena sanguinolenta</name>
    <dbReference type="NCBI Taxonomy" id="230812"/>
    <lineage>
        <taxon>Eukaryota</taxon>
        <taxon>Fungi</taxon>
        <taxon>Dikarya</taxon>
        <taxon>Basidiomycota</taxon>
        <taxon>Agaricomycotina</taxon>
        <taxon>Agaricomycetes</taxon>
        <taxon>Agaricomycetidae</taxon>
        <taxon>Agaricales</taxon>
        <taxon>Marasmiineae</taxon>
        <taxon>Mycenaceae</taxon>
        <taxon>Mycena</taxon>
    </lineage>
</organism>